<reference evidence="2 3" key="1">
    <citation type="journal article" date="2015" name="Genome Announc.">
        <title>Expanding the biotechnology potential of lactobacilli through comparative genomics of 213 strains and associated genera.</title>
        <authorList>
            <person name="Sun Z."/>
            <person name="Harris H.M."/>
            <person name="McCann A."/>
            <person name="Guo C."/>
            <person name="Argimon S."/>
            <person name="Zhang W."/>
            <person name="Yang X."/>
            <person name="Jeffery I.B."/>
            <person name="Cooney J.C."/>
            <person name="Kagawa T.F."/>
            <person name="Liu W."/>
            <person name="Song Y."/>
            <person name="Salvetti E."/>
            <person name="Wrobel A."/>
            <person name="Rasinkangas P."/>
            <person name="Parkhill J."/>
            <person name="Rea M.C."/>
            <person name="O'Sullivan O."/>
            <person name="Ritari J."/>
            <person name="Douillard F.P."/>
            <person name="Paul Ross R."/>
            <person name="Yang R."/>
            <person name="Briner A.E."/>
            <person name="Felis G.E."/>
            <person name="de Vos W.M."/>
            <person name="Barrangou R."/>
            <person name="Klaenhammer T.R."/>
            <person name="Caufield P.W."/>
            <person name="Cui Y."/>
            <person name="Zhang H."/>
            <person name="O'Toole P.W."/>
        </authorList>
    </citation>
    <scope>NUCLEOTIDE SEQUENCE [LARGE SCALE GENOMIC DNA]</scope>
    <source>
        <strain evidence="2 3">DSM 15814</strain>
    </source>
</reference>
<name>A0A0R1RJM7_9LACO</name>
<gene>
    <name evidence="2" type="ORF">FD35_GL001198</name>
</gene>
<accession>A0A0R1RJM7</accession>
<dbReference type="AlphaFoldDB" id="A0A0R1RJM7"/>
<feature type="domain" description="SnoaL-like" evidence="1">
    <location>
        <begin position="14"/>
        <end position="132"/>
    </location>
</feature>
<protein>
    <recommendedName>
        <fullName evidence="1">SnoaL-like domain-containing protein</fullName>
    </recommendedName>
</protein>
<dbReference type="RefSeq" id="WP_017262493.1">
    <property type="nucleotide sequence ID" value="NZ_AUAW01000004.1"/>
</dbReference>
<sequence length="137" mass="15726">MFNIDEVRLQKQTKQEAVKHTIETYFQALDGGMDAATLTSLFCSESFLRFKSHERAGHAAILEMIQTLLTNPQHLTNMTIDVPSLELVALVHGHVVIQGTDNYSEPYSFTMTLVSDRLIRSQDHNRWLIHRLNYQPV</sequence>
<comment type="caution">
    <text evidence="2">The sequence shown here is derived from an EMBL/GenBank/DDBJ whole genome shotgun (WGS) entry which is preliminary data.</text>
</comment>
<dbReference type="SUPFAM" id="SSF54427">
    <property type="entry name" value="NTF2-like"/>
    <property type="match status" value="1"/>
</dbReference>
<dbReference type="STRING" id="1114972.FD35_GL001198"/>
<dbReference type="Proteomes" id="UP000051999">
    <property type="component" value="Unassembled WGS sequence"/>
</dbReference>
<proteinExistence type="predicted"/>
<dbReference type="OrthoDB" id="9862360at2"/>
<dbReference type="InterPro" id="IPR037401">
    <property type="entry name" value="SnoaL-like"/>
</dbReference>
<dbReference type="InterPro" id="IPR032710">
    <property type="entry name" value="NTF2-like_dom_sf"/>
</dbReference>
<keyword evidence="3" id="KW-1185">Reference proteome</keyword>
<evidence type="ECO:0000313" key="3">
    <source>
        <dbReference type="Proteomes" id="UP000051999"/>
    </source>
</evidence>
<dbReference type="Gene3D" id="3.10.450.50">
    <property type="match status" value="1"/>
</dbReference>
<dbReference type="EMBL" id="AZFF01000002">
    <property type="protein sequence ID" value="KRL56903.1"/>
    <property type="molecule type" value="Genomic_DNA"/>
</dbReference>
<dbReference type="Pfam" id="PF13577">
    <property type="entry name" value="SnoaL_4"/>
    <property type="match status" value="1"/>
</dbReference>
<dbReference type="PATRIC" id="fig|1114972.6.peg.1214"/>
<organism evidence="2 3">
    <name type="scientific">Furfurilactobacillus rossiae DSM 15814</name>
    <dbReference type="NCBI Taxonomy" id="1114972"/>
    <lineage>
        <taxon>Bacteria</taxon>
        <taxon>Bacillati</taxon>
        <taxon>Bacillota</taxon>
        <taxon>Bacilli</taxon>
        <taxon>Lactobacillales</taxon>
        <taxon>Lactobacillaceae</taxon>
        <taxon>Furfurilactobacillus</taxon>
    </lineage>
</organism>
<evidence type="ECO:0000259" key="1">
    <source>
        <dbReference type="Pfam" id="PF13577"/>
    </source>
</evidence>
<evidence type="ECO:0000313" key="2">
    <source>
        <dbReference type="EMBL" id="KRL56903.1"/>
    </source>
</evidence>